<evidence type="ECO:0000313" key="3">
    <source>
        <dbReference type="EMBL" id="AFZ84299.1"/>
    </source>
</evidence>
<proteinExistence type="predicted"/>
<dbReference type="RefSeq" id="WP_015243614.1">
    <property type="nucleotide sequence ID" value="NC_019886.1"/>
</dbReference>
<sequence length="673" mass="77793">MEMGRETINNLPSPNRGTVQGANLETEGQGLINPYREILKILDKIEAENPKVDRVSIRDLKEAGLGPMERVIVRTLITKFEVDREYLIDNFTEDEINEKADEIKISIQALRRRIEDENLKWEMEHSNNLYHRYKLLKEKKAEFELLRSKLKWVDFSKERRILVLAHYIMEALKQDTNMVTLANLRKPSQFYYLDAKGRKIRFNELAFNGFVKELGLDPEEPIRGEELAVILVRRFGYTEESLKGFYEEIVRDLIKPSRMRLPPCIEAIAFRPLFYDTKRGRILDEGLKVLASWFKYYARGYTTGRIQGGKDKKVLLFEFLLSKLYGDVIDVTEQAEILQRFKKFYEEAKPFRCGMVQEVERATSFKICSLKCPFVAPINRIEEALASVEEVNLYGADFIEIKAGDNKFMEAYSSSLTPRSKLVQKFAGFLSVLYADPLIKPEEALEILEALLERARIVQNYLSPLVAVEEWFREEMERLLEDGALPWELKAKDKPFLSKDGKLLYVHKDLIEADLVGGIGLEGYTTQKLIRDLRKLPNAPIVGISDKIAVKKDSYTDERTKARFWIIRVKWLEEHGIEVRVKVPTLEEPKTEEQKNPEDDLKDIGMNLTPLEKLILEATKEPKDITELIELGEKARKPEEEVTTAVARLMQLGFLEMKDGAKLQRTIGVGPSE</sequence>
<geneLocation type="plasmid" evidence="3">
    <name>pAMT7</name>
</geneLocation>
<dbReference type="AlphaFoldDB" id="L0BAU5"/>
<feature type="coiled-coil region" evidence="1">
    <location>
        <begin position="93"/>
        <end position="120"/>
    </location>
</feature>
<dbReference type="EMBL" id="JQ661332">
    <property type="protein sequence ID" value="AFZ84299.1"/>
    <property type="molecule type" value="Genomic_DNA"/>
</dbReference>
<accession>L0BAU5</accession>
<name>L0BAU5_9EURY</name>
<evidence type="ECO:0000256" key="2">
    <source>
        <dbReference type="SAM" id="MobiDB-lite"/>
    </source>
</evidence>
<keyword evidence="1" id="KW-0175">Coiled coil</keyword>
<feature type="region of interest" description="Disordered" evidence="2">
    <location>
        <begin position="1"/>
        <end position="22"/>
    </location>
</feature>
<protein>
    <submittedName>
        <fullName evidence="3">Replication protein</fullName>
    </submittedName>
</protein>
<keyword evidence="3" id="KW-0614">Plasmid</keyword>
<feature type="compositionally biased region" description="Polar residues" evidence="2">
    <location>
        <begin position="7"/>
        <end position="22"/>
    </location>
</feature>
<evidence type="ECO:0000256" key="1">
    <source>
        <dbReference type="SAM" id="Coils"/>
    </source>
</evidence>
<gene>
    <name evidence="3" type="ORF">a7-11</name>
</gene>
<reference evidence="3" key="1">
    <citation type="journal article" date="2013" name="PLoS ONE">
        <title>Insights into dynamics of mobile genetic elements in hyperthermophilic environments from five new thermococcus plasmids.</title>
        <authorList>
            <person name="Krupovic M."/>
            <person name="Gonnet M."/>
            <person name="Hania W.B."/>
            <person name="Forterre P."/>
            <person name="Erauso G."/>
        </authorList>
    </citation>
    <scope>NUCLEOTIDE SEQUENCE</scope>
    <source>
        <plasmid evidence="3">pAMT7</plasmid>
    </source>
</reference>
<organism evidence="3">
    <name type="scientific">Thermococcus sp. AMT7</name>
    <dbReference type="NCBI Taxonomy" id="1197730"/>
    <lineage>
        <taxon>Archaea</taxon>
        <taxon>Methanobacteriati</taxon>
        <taxon>Methanobacteriota</taxon>
        <taxon>Thermococci</taxon>
        <taxon>Thermococcales</taxon>
        <taxon>Thermococcaceae</taxon>
        <taxon>Thermococcus</taxon>
    </lineage>
</organism>